<dbReference type="SMART" id="SM00448">
    <property type="entry name" value="REC"/>
    <property type="match status" value="1"/>
</dbReference>
<dbReference type="CDD" id="cd00156">
    <property type="entry name" value="REC"/>
    <property type="match status" value="1"/>
</dbReference>
<dbReference type="Gene3D" id="3.40.50.2300">
    <property type="match status" value="1"/>
</dbReference>
<protein>
    <submittedName>
        <fullName evidence="4">Response regulator</fullName>
    </submittedName>
</protein>
<dbReference type="InterPro" id="IPR050595">
    <property type="entry name" value="Bact_response_regulator"/>
</dbReference>
<evidence type="ECO:0000259" key="3">
    <source>
        <dbReference type="PROSITE" id="PS50110"/>
    </source>
</evidence>
<dbReference type="EMBL" id="CP150951">
    <property type="protein sequence ID" value="WZC50132.1"/>
    <property type="molecule type" value="Genomic_DNA"/>
</dbReference>
<feature type="modified residue" description="4-aspartylphosphate" evidence="2">
    <location>
        <position position="54"/>
    </location>
</feature>
<sequence length="122" mass="13026">MLDGLNILLVEDDVLILLDLKASLENAGAHVTTASSLRDALKYCEADYAAAILDIRLPDGEVFPAAERLAQARIPIIFHSGNAGCDSARARFPDAAALSKPVQEQVLIATVQQKAKSTARIN</sequence>
<dbReference type="InterPro" id="IPR001789">
    <property type="entry name" value="Sig_transdc_resp-reg_receiver"/>
</dbReference>
<dbReference type="Proteomes" id="UP001440612">
    <property type="component" value="Chromosome"/>
</dbReference>
<proteinExistence type="predicted"/>
<keyword evidence="5" id="KW-1185">Reference proteome</keyword>
<dbReference type="InterPro" id="IPR011006">
    <property type="entry name" value="CheY-like_superfamily"/>
</dbReference>
<reference evidence="5" key="1">
    <citation type="submission" date="2024-04" db="EMBL/GenBank/DDBJ databases">
        <title>Phylogenomic analyses of a clade within the roseobacter group suggest taxonomic reassignments of species of the genera Aestuariivita, Citreicella, Loktanella, Nautella, Pelagibaca, Ruegeria, Thalassobius, Thiobacimonas and Tropicibacter, and the proposal o.</title>
        <authorList>
            <person name="Jeon C.O."/>
        </authorList>
    </citation>
    <scope>NUCLEOTIDE SEQUENCE [LARGE SCALE GENOMIC DNA]</scope>
    <source>
        <strain evidence="5">BS5-3</strain>
    </source>
</reference>
<dbReference type="PANTHER" id="PTHR44591:SF3">
    <property type="entry name" value="RESPONSE REGULATORY DOMAIN-CONTAINING PROTEIN"/>
    <property type="match status" value="1"/>
</dbReference>
<evidence type="ECO:0000313" key="4">
    <source>
        <dbReference type="EMBL" id="WZC50132.1"/>
    </source>
</evidence>
<organism evidence="4 5">
    <name type="scientific">Yoonia phaeophyticola</name>
    <dbReference type="NCBI Taxonomy" id="3137369"/>
    <lineage>
        <taxon>Bacteria</taxon>
        <taxon>Pseudomonadati</taxon>
        <taxon>Pseudomonadota</taxon>
        <taxon>Alphaproteobacteria</taxon>
        <taxon>Rhodobacterales</taxon>
        <taxon>Paracoccaceae</taxon>
        <taxon>Yoonia</taxon>
    </lineage>
</organism>
<dbReference type="RefSeq" id="WP_341368241.1">
    <property type="nucleotide sequence ID" value="NZ_CP150951.2"/>
</dbReference>
<evidence type="ECO:0000256" key="1">
    <source>
        <dbReference type="ARBA" id="ARBA00022553"/>
    </source>
</evidence>
<feature type="domain" description="Response regulatory" evidence="3">
    <location>
        <begin position="6"/>
        <end position="115"/>
    </location>
</feature>
<dbReference type="Pfam" id="PF00072">
    <property type="entry name" value="Response_reg"/>
    <property type="match status" value="1"/>
</dbReference>
<name>A0ABZ2V7N1_9RHOB</name>
<dbReference type="PANTHER" id="PTHR44591">
    <property type="entry name" value="STRESS RESPONSE REGULATOR PROTEIN 1"/>
    <property type="match status" value="1"/>
</dbReference>
<evidence type="ECO:0000313" key="5">
    <source>
        <dbReference type="Proteomes" id="UP001440612"/>
    </source>
</evidence>
<keyword evidence="1 2" id="KW-0597">Phosphoprotein</keyword>
<dbReference type="PROSITE" id="PS50110">
    <property type="entry name" value="RESPONSE_REGULATORY"/>
    <property type="match status" value="1"/>
</dbReference>
<dbReference type="SUPFAM" id="SSF52172">
    <property type="entry name" value="CheY-like"/>
    <property type="match status" value="1"/>
</dbReference>
<accession>A0ABZ2V7N1</accession>
<evidence type="ECO:0000256" key="2">
    <source>
        <dbReference type="PROSITE-ProRule" id="PRU00169"/>
    </source>
</evidence>
<gene>
    <name evidence="4" type="ORF">AABB29_05670</name>
</gene>